<accession>A0ABS2WDB3</accession>
<evidence type="ECO:0000259" key="1">
    <source>
        <dbReference type="Pfam" id="PF22275"/>
    </source>
</evidence>
<name>A0ABS2WDB3_9GAMM</name>
<dbReference type="Proteomes" id="UP000760472">
    <property type="component" value="Unassembled WGS sequence"/>
</dbReference>
<evidence type="ECO:0000313" key="2">
    <source>
        <dbReference type="EMBL" id="MBN0989362.1"/>
    </source>
</evidence>
<gene>
    <name evidence="2" type="ORF">JW498_18510</name>
</gene>
<sequence length="113" mass="12687">MEINQTAITQWFLITFFDAPPPLNRIVWGIIEADSRGYQPGFWVCSTQILNITDDGIHITKNTRYSTIGPGEEISLPVKALIELRQGVAPDEWLALNDLQSQGYSVKIEPGQE</sequence>
<proteinExistence type="predicted"/>
<dbReference type="Pfam" id="PF22275">
    <property type="entry name" value="DUF6957"/>
    <property type="match status" value="1"/>
</dbReference>
<reference evidence="2 3" key="1">
    <citation type="submission" date="2021-02" db="EMBL/GenBank/DDBJ databases">
        <title>A novel species of genus Amphritea isolated from a fishpond in China.</title>
        <authorList>
            <person name="Lu H."/>
        </authorList>
    </citation>
    <scope>NUCLEOTIDE SEQUENCE [LARGE SCALE GENOMIC DNA]</scope>
    <source>
        <strain evidence="2 3">RP18W</strain>
    </source>
</reference>
<dbReference type="RefSeq" id="WP_205214276.1">
    <property type="nucleotide sequence ID" value="NZ_JAFFZP010000038.1"/>
</dbReference>
<comment type="caution">
    <text evidence="2">The sequence shown here is derived from an EMBL/GenBank/DDBJ whole genome shotgun (WGS) entry which is preliminary data.</text>
</comment>
<feature type="domain" description="DUF6957" evidence="1">
    <location>
        <begin position="30"/>
        <end position="81"/>
    </location>
</feature>
<dbReference type="InterPro" id="IPR054232">
    <property type="entry name" value="DUF6957"/>
</dbReference>
<evidence type="ECO:0000313" key="3">
    <source>
        <dbReference type="Proteomes" id="UP000760472"/>
    </source>
</evidence>
<keyword evidence="3" id="KW-1185">Reference proteome</keyword>
<protein>
    <recommendedName>
        <fullName evidence="1">DUF6957 domain-containing protein</fullName>
    </recommendedName>
</protein>
<organism evidence="2 3">
    <name type="scientific">Amphritea pacifica</name>
    <dbReference type="NCBI Taxonomy" id="2811233"/>
    <lineage>
        <taxon>Bacteria</taxon>
        <taxon>Pseudomonadati</taxon>
        <taxon>Pseudomonadota</taxon>
        <taxon>Gammaproteobacteria</taxon>
        <taxon>Oceanospirillales</taxon>
        <taxon>Oceanospirillaceae</taxon>
        <taxon>Amphritea</taxon>
    </lineage>
</organism>
<dbReference type="EMBL" id="JAFFZP010000038">
    <property type="protein sequence ID" value="MBN0989362.1"/>
    <property type="molecule type" value="Genomic_DNA"/>
</dbReference>